<feature type="compositionally biased region" description="Basic and acidic residues" evidence="1">
    <location>
        <begin position="52"/>
        <end position="61"/>
    </location>
</feature>
<reference evidence="2 3" key="1">
    <citation type="journal article" date="2017" name="Curr. Biol.">
        <title>Genome architecture and evolution of a unichromosomal asexual nematode.</title>
        <authorList>
            <person name="Fradin H."/>
            <person name="Zegar C."/>
            <person name="Gutwein M."/>
            <person name="Lucas J."/>
            <person name="Kovtun M."/>
            <person name="Corcoran D."/>
            <person name="Baugh L.R."/>
            <person name="Kiontke K."/>
            <person name="Gunsalus K."/>
            <person name="Fitch D.H."/>
            <person name="Piano F."/>
        </authorList>
    </citation>
    <scope>NUCLEOTIDE SEQUENCE [LARGE SCALE GENOMIC DNA]</scope>
    <source>
        <strain evidence="2">PF1309</strain>
    </source>
</reference>
<organism evidence="2 3">
    <name type="scientific">Diploscapter pachys</name>
    <dbReference type="NCBI Taxonomy" id="2018661"/>
    <lineage>
        <taxon>Eukaryota</taxon>
        <taxon>Metazoa</taxon>
        <taxon>Ecdysozoa</taxon>
        <taxon>Nematoda</taxon>
        <taxon>Chromadorea</taxon>
        <taxon>Rhabditida</taxon>
        <taxon>Rhabditina</taxon>
        <taxon>Rhabditomorpha</taxon>
        <taxon>Rhabditoidea</taxon>
        <taxon>Rhabditidae</taxon>
        <taxon>Diploscapter</taxon>
    </lineage>
</organism>
<dbReference type="EMBL" id="LIAE01005899">
    <property type="protein sequence ID" value="PAV92919.1"/>
    <property type="molecule type" value="Genomic_DNA"/>
</dbReference>
<feature type="compositionally biased region" description="Basic residues" evidence="1">
    <location>
        <begin position="70"/>
        <end position="79"/>
    </location>
</feature>
<comment type="caution">
    <text evidence="2">The sequence shown here is derived from an EMBL/GenBank/DDBJ whole genome shotgun (WGS) entry which is preliminary data.</text>
</comment>
<sequence>MIIFSQSPVKVNPDTPRSRSLISSARPAGGADRCGQSVDAPRHRQRPAQLRRHTDADRELGQHAAIAPPLRRHRPRNRQPPRPVLELHQLHRKAARPVERLVQPPQRAAPLRLGERRSARPGKALRTLPGAIDANEEERQSPRPDAMQRRQPVRHLLEPRPESPLQQLQVVPRALASPQEPGIGHHHRRREIAGEVPPEQPLRRAVGKARPLGERIDLGPRLDLRQLIGGGKGPAGAAGRASHRRAECGSSAGA</sequence>
<evidence type="ECO:0000313" key="3">
    <source>
        <dbReference type="Proteomes" id="UP000218231"/>
    </source>
</evidence>
<feature type="region of interest" description="Disordered" evidence="1">
    <location>
        <begin position="103"/>
        <end position="151"/>
    </location>
</feature>
<accession>A0A2A2M3B9</accession>
<feature type="region of interest" description="Disordered" evidence="1">
    <location>
        <begin position="1"/>
        <end position="84"/>
    </location>
</feature>
<feature type="region of interest" description="Disordered" evidence="1">
    <location>
        <begin position="227"/>
        <end position="254"/>
    </location>
</feature>
<dbReference type="Proteomes" id="UP000218231">
    <property type="component" value="Unassembled WGS sequence"/>
</dbReference>
<feature type="region of interest" description="Disordered" evidence="1">
    <location>
        <begin position="177"/>
        <end position="214"/>
    </location>
</feature>
<evidence type="ECO:0000256" key="1">
    <source>
        <dbReference type="SAM" id="MobiDB-lite"/>
    </source>
</evidence>
<protein>
    <submittedName>
        <fullName evidence="2">Uncharacterized protein</fullName>
    </submittedName>
</protein>
<dbReference type="AlphaFoldDB" id="A0A2A2M3B9"/>
<name>A0A2A2M3B9_9BILA</name>
<feature type="compositionally biased region" description="Basic and acidic residues" evidence="1">
    <location>
        <begin position="137"/>
        <end position="148"/>
    </location>
</feature>
<evidence type="ECO:0000313" key="2">
    <source>
        <dbReference type="EMBL" id="PAV92919.1"/>
    </source>
</evidence>
<keyword evidence="3" id="KW-1185">Reference proteome</keyword>
<gene>
    <name evidence="2" type="ORF">WR25_13019</name>
</gene>
<proteinExistence type="predicted"/>